<proteinExistence type="predicted"/>
<keyword evidence="2" id="KW-0067">ATP-binding</keyword>
<keyword evidence="1" id="KW-0547">Nucleotide-binding</keyword>
<dbReference type="AlphaFoldDB" id="A0A979FU59"/>
<name>A0A979FU59_HYAAZ</name>
<organism evidence="4 5">
    <name type="scientific">Hyalella azteca</name>
    <name type="common">Amphipod</name>
    <dbReference type="NCBI Taxonomy" id="294128"/>
    <lineage>
        <taxon>Eukaryota</taxon>
        <taxon>Metazoa</taxon>
        <taxon>Ecdysozoa</taxon>
        <taxon>Arthropoda</taxon>
        <taxon>Crustacea</taxon>
        <taxon>Multicrustacea</taxon>
        <taxon>Malacostraca</taxon>
        <taxon>Eumalacostraca</taxon>
        <taxon>Peracarida</taxon>
        <taxon>Amphipoda</taxon>
        <taxon>Senticaudata</taxon>
        <taxon>Talitrida</taxon>
        <taxon>Talitroidea</taxon>
        <taxon>Hyalellidae</taxon>
        <taxon>Hyalella</taxon>
    </lineage>
</organism>
<dbReference type="InterPro" id="IPR027413">
    <property type="entry name" value="GROEL-like_equatorial_sf"/>
</dbReference>
<keyword evidence="3" id="KW-0143">Chaperone</keyword>
<dbReference type="InterPro" id="IPR042619">
    <property type="entry name" value="BBS10"/>
</dbReference>
<reference evidence="5" key="1">
    <citation type="submission" date="2025-08" db="UniProtKB">
        <authorList>
            <consortium name="RefSeq"/>
        </authorList>
    </citation>
    <scope>IDENTIFICATION</scope>
    <source>
        <tissue evidence="5">Whole organism</tissue>
    </source>
</reference>
<sequence length="569" mass="64681">MTQPNRVATCRLDRLCLSSNVLTAVVAASFGRRGSAVLMENSGKVIITRDGCEILSSLRLEDSVLSFAVSGILQFAKQRGDGSKTGLVLLNNAINVTNDIFFSTGMREMSAETSFARCSTLKVVRRLRQHLLPRLSQLAVRRYCSIISPKDENWSRIIDASLISFLETRFPKYLAGKLAAILSEFLQVNSKCHSLQEIVLFALNNIQNIIFQVYKCPFRMSRVTKGFIISRDFKIELKKSDNCVRKVLFWSLPLEQSTDSFSSFLTIDTSDKNTFMRSIFHSSFGMQKLMEEFQNQKIELIVSSLHFPDWAVAACKQHEIALVDFVSDEEFSFLVQHLKVSPLVCKTEIFDHASQCEVEVNAIYLGSSRFVHFTCHSSQMIISGPTVTQCNQFSKALTACLKMLRNWLEDSKNFLLEQKIINNDESLADFPIKDNCIENDLRGTLVWSPSDGFIQCAMLLVIEKYPCLMKLGPEERKLLISMLAEVPQILNGMLVAKTRFSLLKHLHETFKEIEQDHDNGRLKERAIAECRIENPLNFIEIAHNAMLRLESILRIESVVHVKHRSTKVN</sequence>
<dbReference type="PRINTS" id="PR00304">
    <property type="entry name" value="TCOMPLEXTCP1"/>
</dbReference>
<dbReference type="InterPro" id="IPR017998">
    <property type="entry name" value="Chaperone_TCP-1"/>
</dbReference>
<dbReference type="GO" id="GO:0005524">
    <property type="term" value="F:ATP binding"/>
    <property type="evidence" value="ECO:0007669"/>
    <property type="project" value="UniProtKB-KW"/>
</dbReference>
<evidence type="ECO:0000256" key="2">
    <source>
        <dbReference type="ARBA" id="ARBA00022840"/>
    </source>
</evidence>
<dbReference type="Proteomes" id="UP000694843">
    <property type="component" value="Unplaced"/>
</dbReference>
<dbReference type="KEGG" id="hazt:125179260"/>
<dbReference type="GO" id="GO:0140662">
    <property type="term" value="F:ATP-dependent protein folding chaperone"/>
    <property type="evidence" value="ECO:0007669"/>
    <property type="project" value="InterPro"/>
</dbReference>
<dbReference type="PANTHER" id="PTHR14667:SF2">
    <property type="entry name" value="BARDET-BIEDL SYNDROME 10 PROTEIN"/>
    <property type="match status" value="1"/>
</dbReference>
<dbReference type="SUPFAM" id="SSF48592">
    <property type="entry name" value="GroEL equatorial domain-like"/>
    <property type="match status" value="1"/>
</dbReference>
<gene>
    <name evidence="5" type="primary">LOC125179260</name>
</gene>
<dbReference type="PANTHER" id="PTHR14667">
    <property type="entry name" value="BARDET-BIEDL SYNDROME 10 PROTEIN"/>
    <property type="match status" value="1"/>
</dbReference>
<dbReference type="GeneID" id="125179260"/>
<evidence type="ECO:0000313" key="5">
    <source>
        <dbReference type="RefSeq" id="XP_047740753.1"/>
    </source>
</evidence>
<evidence type="ECO:0000256" key="1">
    <source>
        <dbReference type="ARBA" id="ARBA00022741"/>
    </source>
</evidence>
<dbReference type="GO" id="GO:0051131">
    <property type="term" value="P:chaperone-mediated protein complex assembly"/>
    <property type="evidence" value="ECO:0007669"/>
    <property type="project" value="InterPro"/>
</dbReference>
<evidence type="ECO:0000256" key="3">
    <source>
        <dbReference type="ARBA" id="ARBA00023186"/>
    </source>
</evidence>
<dbReference type="RefSeq" id="XP_047740753.1">
    <property type="nucleotide sequence ID" value="XM_047884797.1"/>
</dbReference>
<evidence type="ECO:0000313" key="4">
    <source>
        <dbReference type="Proteomes" id="UP000694843"/>
    </source>
</evidence>
<accession>A0A979FU59</accession>
<dbReference type="OrthoDB" id="9393833at2759"/>
<keyword evidence="4" id="KW-1185">Reference proteome</keyword>
<protein>
    <submittedName>
        <fullName evidence="5">Bardet-Biedl syndrome 10 protein homolog</fullName>
    </submittedName>
</protein>
<dbReference type="Gene3D" id="1.10.560.10">
    <property type="entry name" value="GroEL-like equatorial domain"/>
    <property type="match status" value="1"/>
</dbReference>